<dbReference type="RefSeq" id="WP_184835080.1">
    <property type="nucleotide sequence ID" value="NZ_BAAAVN010000006.1"/>
</dbReference>
<reference evidence="2 3" key="1">
    <citation type="submission" date="2020-08" db="EMBL/GenBank/DDBJ databases">
        <title>Sequencing the genomes of 1000 actinobacteria strains.</title>
        <authorList>
            <person name="Klenk H.-P."/>
        </authorList>
    </citation>
    <scope>NUCLEOTIDE SEQUENCE [LARGE SCALE GENOMIC DNA]</scope>
    <source>
        <strain evidence="2 3">DSM 17294</strain>
    </source>
</reference>
<accession>A0A841DPQ7</accession>
<gene>
    <name evidence="2" type="ORF">HDA44_003160</name>
</gene>
<evidence type="ECO:0000313" key="3">
    <source>
        <dbReference type="Proteomes" id="UP000558997"/>
    </source>
</evidence>
<dbReference type="EMBL" id="JACHNF010000001">
    <property type="protein sequence ID" value="MBB5979819.1"/>
    <property type="molecule type" value="Genomic_DNA"/>
</dbReference>
<evidence type="ECO:0000313" key="2">
    <source>
        <dbReference type="EMBL" id="MBB5979819.1"/>
    </source>
</evidence>
<dbReference type="AlphaFoldDB" id="A0A841DPQ7"/>
<organism evidence="2 3">
    <name type="scientific">Kribbella solani</name>
    <dbReference type="NCBI Taxonomy" id="236067"/>
    <lineage>
        <taxon>Bacteria</taxon>
        <taxon>Bacillati</taxon>
        <taxon>Actinomycetota</taxon>
        <taxon>Actinomycetes</taxon>
        <taxon>Propionibacteriales</taxon>
        <taxon>Kribbellaceae</taxon>
        <taxon>Kribbella</taxon>
    </lineage>
</organism>
<evidence type="ECO:0000256" key="1">
    <source>
        <dbReference type="SAM" id="MobiDB-lite"/>
    </source>
</evidence>
<feature type="region of interest" description="Disordered" evidence="1">
    <location>
        <begin position="1"/>
        <end position="61"/>
    </location>
</feature>
<protein>
    <submittedName>
        <fullName evidence="2">Uncharacterized protein</fullName>
    </submittedName>
</protein>
<dbReference type="Proteomes" id="UP000558997">
    <property type="component" value="Unassembled WGS sequence"/>
</dbReference>
<name>A0A841DPQ7_9ACTN</name>
<feature type="compositionally biased region" description="Basic and acidic residues" evidence="1">
    <location>
        <begin position="52"/>
        <end position="61"/>
    </location>
</feature>
<proteinExistence type="predicted"/>
<comment type="caution">
    <text evidence="2">The sequence shown here is derived from an EMBL/GenBank/DDBJ whole genome shotgun (WGS) entry which is preliminary data.</text>
</comment>
<sequence>MADEKPTDQPGQESVEPTGATVERVGMTAGGPPDIRGLDDQEGVPEVSPGTEIEKDGPPDF</sequence>
<keyword evidence="3" id="KW-1185">Reference proteome</keyword>